<evidence type="ECO:0000256" key="1">
    <source>
        <dbReference type="PROSITE-ProRule" id="PRU00325"/>
    </source>
</evidence>
<organism evidence="3 4">
    <name type="scientific">Cardamine amara subsp. amara</name>
    <dbReference type="NCBI Taxonomy" id="228776"/>
    <lineage>
        <taxon>Eukaryota</taxon>
        <taxon>Viridiplantae</taxon>
        <taxon>Streptophyta</taxon>
        <taxon>Embryophyta</taxon>
        <taxon>Tracheophyta</taxon>
        <taxon>Spermatophyta</taxon>
        <taxon>Magnoliopsida</taxon>
        <taxon>eudicotyledons</taxon>
        <taxon>Gunneridae</taxon>
        <taxon>Pentapetalae</taxon>
        <taxon>rosids</taxon>
        <taxon>malvids</taxon>
        <taxon>Brassicales</taxon>
        <taxon>Brassicaceae</taxon>
        <taxon>Cardamineae</taxon>
        <taxon>Cardamine</taxon>
    </lineage>
</organism>
<evidence type="ECO:0000259" key="2">
    <source>
        <dbReference type="PROSITE" id="PS50966"/>
    </source>
</evidence>
<dbReference type="EMBL" id="JBANAX010000326">
    <property type="protein sequence ID" value="KAL1213939.1"/>
    <property type="molecule type" value="Genomic_DNA"/>
</dbReference>
<evidence type="ECO:0000313" key="3">
    <source>
        <dbReference type="EMBL" id="KAL1213939.1"/>
    </source>
</evidence>
<name>A0ABD1BDH7_CARAN</name>
<keyword evidence="4" id="KW-1185">Reference proteome</keyword>
<keyword evidence="1" id="KW-0479">Metal-binding</keyword>
<dbReference type="GO" id="GO:0008270">
    <property type="term" value="F:zinc ion binding"/>
    <property type="evidence" value="ECO:0007669"/>
    <property type="project" value="UniProtKB-KW"/>
</dbReference>
<dbReference type="Proteomes" id="UP001558713">
    <property type="component" value="Unassembled WGS sequence"/>
</dbReference>
<dbReference type="Pfam" id="PF04434">
    <property type="entry name" value="SWIM"/>
    <property type="match status" value="1"/>
</dbReference>
<keyword evidence="1" id="KW-0863">Zinc-finger</keyword>
<dbReference type="PROSITE" id="PS50966">
    <property type="entry name" value="ZF_SWIM"/>
    <property type="match status" value="1"/>
</dbReference>
<evidence type="ECO:0000313" key="4">
    <source>
        <dbReference type="Proteomes" id="UP001558713"/>
    </source>
</evidence>
<sequence>MAAHREKITKLPEGELPYAVEKQCLHRFQQSVGCSDMCASRWEYEVVDTDKERYQVNLKDMTCSCAEFEKLNIPCWHVMAASHVTCNIVEESRVNIK</sequence>
<dbReference type="InterPro" id="IPR007527">
    <property type="entry name" value="Znf_SWIM"/>
</dbReference>
<feature type="domain" description="SWIM-type" evidence="2">
    <location>
        <begin position="54"/>
        <end position="86"/>
    </location>
</feature>
<comment type="caution">
    <text evidence="3">The sequence shown here is derived from an EMBL/GenBank/DDBJ whole genome shotgun (WGS) entry which is preliminary data.</text>
</comment>
<reference evidence="3 4" key="1">
    <citation type="submission" date="2024-04" db="EMBL/GenBank/DDBJ databases">
        <title>Genome assembly C_amara_ONT_v2.</title>
        <authorList>
            <person name="Yant L."/>
            <person name="Moore C."/>
            <person name="Slenker M."/>
        </authorList>
    </citation>
    <scope>NUCLEOTIDE SEQUENCE [LARGE SCALE GENOMIC DNA]</scope>
    <source>
        <tissue evidence="3">Leaf</tissue>
    </source>
</reference>
<proteinExistence type="predicted"/>
<dbReference type="AlphaFoldDB" id="A0ABD1BDH7"/>
<accession>A0ABD1BDH7</accession>
<gene>
    <name evidence="3" type="ORF">V5N11_002514</name>
</gene>
<keyword evidence="1" id="KW-0862">Zinc</keyword>
<protein>
    <recommendedName>
        <fullName evidence="2">SWIM-type domain-containing protein</fullName>
    </recommendedName>
</protein>